<sequence length="37" mass="4244">MRTLFLLPVIVICAIIEAIKLLKNKKEISEFRVEGKS</sequence>
<organism evidence="1 2">
    <name type="scientific">Pseudoneobacillus rhizosphaerae</name>
    <dbReference type="NCBI Taxonomy" id="2880968"/>
    <lineage>
        <taxon>Bacteria</taxon>
        <taxon>Bacillati</taxon>
        <taxon>Bacillota</taxon>
        <taxon>Bacilli</taxon>
        <taxon>Bacillales</taxon>
        <taxon>Bacillaceae</taxon>
        <taxon>Pseudoneobacillus</taxon>
    </lineage>
</organism>
<protein>
    <submittedName>
        <fullName evidence="1">Uncharacterized protein</fullName>
    </submittedName>
</protein>
<accession>A0A9C7G8Y3</accession>
<dbReference type="Proteomes" id="UP000789845">
    <property type="component" value="Unassembled WGS sequence"/>
</dbReference>
<keyword evidence="2" id="KW-1185">Reference proteome</keyword>
<proteinExistence type="predicted"/>
<reference evidence="1" key="1">
    <citation type="submission" date="2021-10" db="EMBL/GenBank/DDBJ databases">
        <authorList>
            <person name="Criscuolo A."/>
        </authorList>
    </citation>
    <scope>NUCLEOTIDE SEQUENCE</scope>
    <source>
        <strain evidence="1">CIP111885</strain>
    </source>
</reference>
<comment type="caution">
    <text evidence="1">The sequence shown here is derived from an EMBL/GenBank/DDBJ whole genome shotgun (WGS) entry which is preliminary data.</text>
</comment>
<gene>
    <name evidence="1" type="ORF">NEOCIP111885_01439</name>
</gene>
<evidence type="ECO:0000313" key="2">
    <source>
        <dbReference type="Proteomes" id="UP000789845"/>
    </source>
</evidence>
<dbReference type="EMBL" id="CAKJTG010000007">
    <property type="protein sequence ID" value="CAG9607747.1"/>
    <property type="molecule type" value="Genomic_DNA"/>
</dbReference>
<evidence type="ECO:0000313" key="1">
    <source>
        <dbReference type="EMBL" id="CAG9607747.1"/>
    </source>
</evidence>
<name>A0A9C7G8Y3_9BACI</name>
<dbReference type="AlphaFoldDB" id="A0A9C7G8Y3"/>